<dbReference type="EMBL" id="MKIP01000058">
    <property type="protein sequence ID" value="OLP58338.1"/>
    <property type="molecule type" value="Genomic_DNA"/>
</dbReference>
<dbReference type="AlphaFoldDB" id="A0A1Q9ASH9"/>
<proteinExistence type="predicted"/>
<dbReference type="OrthoDB" id="112232at2"/>
<comment type="caution">
    <text evidence="3">The sequence shown here is derived from an EMBL/GenBank/DDBJ whole genome shotgun (WGS) entry which is preliminary data.</text>
</comment>
<feature type="compositionally biased region" description="Basic and acidic residues" evidence="1">
    <location>
        <begin position="37"/>
        <end position="49"/>
    </location>
</feature>
<evidence type="ECO:0000313" key="4">
    <source>
        <dbReference type="Proteomes" id="UP000186364"/>
    </source>
</evidence>
<evidence type="ECO:0000313" key="3">
    <source>
        <dbReference type="EMBL" id="OLP58338.1"/>
    </source>
</evidence>
<dbReference type="Proteomes" id="UP000186364">
    <property type="component" value="Unassembled WGS sequence"/>
</dbReference>
<dbReference type="RefSeq" id="WP_075629543.1">
    <property type="nucleotide sequence ID" value="NZ_FOAM01000008.1"/>
</dbReference>
<evidence type="ECO:0008006" key="5">
    <source>
        <dbReference type="Google" id="ProtNLM"/>
    </source>
</evidence>
<gene>
    <name evidence="3" type="ORF">BJF93_06975</name>
</gene>
<organism evidence="3 4">
    <name type="scientific">Xaviernesmea oryzae</name>
    <dbReference type="NCBI Taxonomy" id="464029"/>
    <lineage>
        <taxon>Bacteria</taxon>
        <taxon>Pseudomonadati</taxon>
        <taxon>Pseudomonadota</taxon>
        <taxon>Alphaproteobacteria</taxon>
        <taxon>Hyphomicrobiales</taxon>
        <taxon>Rhizobiaceae</taxon>
        <taxon>Rhizobium/Agrobacterium group</taxon>
        <taxon>Xaviernesmea</taxon>
    </lineage>
</organism>
<keyword evidence="4" id="KW-1185">Reference proteome</keyword>
<feature type="signal peptide" evidence="2">
    <location>
        <begin position="1"/>
        <end position="25"/>
    </location>
</feature>
<reference evidence="3 4" key="1">
    <citation type="submission" date="2016-09" db="EMBL/GenBank/DDBJ databases">
        <title>Rhizobium sp. nov., a novel species isolated from the rice rhizosphere.</title>
        <authorList>
            <person name="Zhao J."/>
            <person name="Zhang X."/>
        </authorList>
    </citation>
    <scope>NUCLEOTIDE SEQUENCE [LARGE SCALE GENOMIC DNA]</scope>
    <source>
        <strain evidence="3 4">1.7048</strain>
    </source>
</reference>
<protein>
    <recommendedName>
        <fullName evidence="5">Sel1 repeat family protein</fullName>
    </recommendedName>
</protein>
<feature type="chain" id="PRO_5010232503" description="Sel1 repeat family protein" evidence="2">
    <location>
        <begin position="26"/>
        <end position="156"/>
    </location>
</feature>
<keyword evidence="2" id="KW-0732">Signal</keyword>
<feature type="region of interest" description="Disordered" evidence="1">
    <location>
        <begin position="32"/>
        <end position="53"/>
    </location>
</feature>
<evidence type="ECO:0000256" key="1">
    <source>
        <dbReference type="SAM" id="MobiDB-lite"/>
    </source>
</evidence>
<evidence type="ECO:0000256" key="2">
    <source>
        <dbReference type="SAM" id="SignalP"/>
    </source>
</evidence>
<name>A0A1Q9ASH9_9HYPH</name>
<accession>A0A1Q9ASH9</accession>
<sequence>MTARSRLLMATSGLIMLGLGLPAQASHATHTTASEACDAKAGDPRDLDRNPAFSPVNLGSIKIGEALSACREAYRERSGARQTYQLARALYRSGAPARALAMLREAASGGHRLSAQLLATAKDDIAQIDSVFEEPLRTAAVAAPLLSGDKDQDSTR</sequence>